<feature type="transmembrane region" description="Helical" evidence="6">
    <location>
        <begin position="184"/>
        <end position="201"/>
    </location>
</feature>
<feature type="transmembrane region" description="Helical" evidence="6">
    <location>
        <begin position="26"/>
        <end position="45"/>
    </location>
</feature>
<feature type="transmembrane region" description="Helical" evidence="6">
    <location>
        <begin position="57"/>
        <end position="75"/>
    </location>
</feature>
<accession>A0A514LGN9</accession>
<comment type="subcellular location">
    <subcellularLocation>
        <location evidence="1">Membrane</location>
        <topology evidence="1">Multi-pass membrane protein</topology>
    </subcellularLocation>
</comment>
<dbReference type="GO" id="GO:0032153">
    <property type="term" value="C:cell division site"/>
    <property type="evidence" value="ECO:0007669"/>
    <property type="project" value="TreeGrafter"/>
</dbReference>
<evidence type="ECO:0000256" key="2">
    <source>
        <dbReference type="ARBA" id="ARBA00022692"/>
    </source>
</evidence>
<feature type="transmembrane region" description="Helical" evidence="6">
    <location>
        <begin position="368"/>
        <end position="388"/>
    </location>
</feature>
<dbReference type="InterPro" id="IPR001182">
    <property type="entry name" value="FtsW/RodA"/>
</dbReference>
<feature type="transmembrane region" description="Helical" evidence="6">
    <location>
        <begin position="330"/>
        <end position="348"/>
    </location>
</feature>
<dbReference type="GO" id="GO:0051301">
    <property type="term" value="P:cell division"/>
    <property type="evidence" value="ECO:0007669"/>
    <property type="project" value="InterPro"/>
</dbReference>
<dbReference type="GO" id="GO:0005886">
    <property type="term" value="C:plasma membrane"/>
    <property type="evidence" value="ECO:0007669"/>
    <property type="project" value="TreeGrafter"/>
</dbReference>
<evidence type="ECO:0000256" key="5">
    <source>
        <dbReference type="ARBA" id="ARBA00023136"/>
    </source>
</evidence>
<keyword evidence="5 6" id="KW-0472">Membrane</keyword>
<dbReference type="GO" id="GO:0008360">
    <property type="term" value="P:regulation of cell shape"/>
    <property type="evidence" value="ECO:0007669"/>
    <property type="project" value="UniProtKB-KW"/>
</dbReference>
<feature type="transmembrane region" description="Helical" evidence="6">
    <location>
        <begin position="292"/>
        <end position="318"/>
    </location>
</feature>
<keyword evidence="2 6" id="KW-0812">Transmembrane</keyword>
<dbReference type="GO" id="GO:0015648">
    <property type="term" value="F:lipid-linked peptidoglycan transporter activity"/>
    <property type="evidence" value="ECO:0007669"/>
    <property type="project" value="TreeGrafter"/>
</dbReference>
<name>A0A514LGN9_9BACI</name>
<evidence type="ECO:0000256" key="6">
    <source>
        <dbReference type="SAM" id="Phobius"/>
    </source>
</evidence>
<proteinExistence type="predicted"/>
<evidence type="ECO:0000313" key="8">
    <source>
        <dbReference type="Proteomes" id="UP000319756"/>
    </source>
</evidence>
<reference evidence="8" key="1">
    <citation type="submission" date="2019-01" db="EMBL/GenBank/DDBJ databases">
        <title>Genomic analysis of Salicibibacter sp. NKC3-5.</title>
        <authorList>
            <person name="Oh Y.J."/>
        </authorList>
    </citation>
    <scope>NUCLEOTIDE SEQUENCE [LARGE SCALE GENOMIC DNA]</scope>
    <source>
        <strain evidence="8">NKC3-5</strain>
    </source>
</reference>
<sequence>MIKTELKVKTGDEDVRPYNNEKQYDINMMFVLFIFAVVSCFYVFLAQQQEQYDTNFVIMQIAFYIISFLIAFVVLHFDFEYYLNLHWIFYGFGIFMLIVLVLAPDSIAPETEGATRWFNIGPINLQPSEFMKVFVIITLSSVIYRHNNMFTPKEFRSDIWLLAKMGAVILPPIILLYFQPDMGMIMMMVAIAIGLTLVSGISYKLLSVLYGVPAFLFGSFIVAYFRFPEVVQRLLFDHMRDYQVNRFHGWLQPLEYSDDGFQVAQAMTAIGSGGLTGSSEHNVYFPEAHTDLIFAVIGMETGFIGTAIVITLYFILFYQIMMTAIRSHHSFGTYICAGVIALFTFQVFQNIGMNIGLLPVTGFTLPLISYGGSSLLSSLLALGLVLGVRYHSKSYFFEEE</sequence>
<evidence type="ECO:0000313" key="7">
    <source>
        <dbReference type="EMBL" id="QDI91017.1"/>
    </source>
</evidence>
<evidence type="ECO:0000256" key="4">
    <source>
        <dbReference type="ARBA" id="ARBA00022989"/>
    </source>
</evidence>
<dbReference type="PANTHER" id="PTHR30474">
    <property type="entry name" value="CELL CYCLE PROTEIN"/>
    <property type="match status" value="1"/>
</dbReference>
<dbReference type="RefSeq" id="WP_142088682.1">
    <property type="nucleotide sequence ID" value="NZ_CP035485.1"/>
</dbReference>
<feature type="transmembrane region" description="Helical" evidence="6">
    <location>
        <begin position="159"/>
        <end position="178"/>
    </location>
</feature>
<feature type="transmembrane region" description="Helical" evidence="6">
    <location>
        <begin position="87"/>
        <end position="109"/>
    </location>
</feature>
<keyword evidence="4 6" id="KW-1133">Transmembrane helix</keyword>
<dbReference type="Pfam" id="PF01098">
    <property type="entry name" value="FTSW_RODA_SPOVE"/>
    <property type="match status" value="1"/>
</dbReference>
<dbReference type="OrthoDB" id="9768187at2"/>
<organism evidence="7 8">
    <name type="scientific">Salicibibacter halophilus</name>
    <dbReference type="NCBI Taxonomy" id="2502791"/>
    <lineage>
        <taxon>Bacteria</taxon>
        <taxon>Bacillati</taxon>
        <taxon>Bacillota</taxon>
        <taxon>Bacilli</taxon>
        <taxon>Bacillales</taxon>
        <taxon>Bacillaceae</taxon>
        <taxon>Salicibibacter</taxon>
    </lineage>
</organism>
<dbReference type="PANTHER" id="PTHR30474:SF1">
    <property type="entry name" value="PEPTIDOGLYCAN GLYCOSYLTRANSFERASE MRDB"/>
    <property type="match status" value="1"/>
</dbReference>
<dbReference type="Proteomes" id="UP000319756">
    <property type="component" value="Chromosome"/>
</dbReference>
<feature type="transmembrane region" description="Helical" evidence="6">
    <location>
        <begin position="129"/>
        <end position="147"/>
    </location>
</feature>
<dbReference type="KEGG" id="sale:EPH95_07335"/>
<keyword evidence="3" id="KW-0133">Cell shape</keyword>
<gene>
    <name evidence="7" type="ORF">EPH95_07335</name>
</gene>
<dbReference type="AlphaFoldDB" id="A0A514LGN9"/>
<feature type="transmembrane region" description="Helical" evidence="6">
    <location>
        <begin position="208"/>
        <end position="227"/>
    </location>
</feature>
<evidence type="ECO:0000256" key="3">
    <source>
        <dbReference type="ARBA" id="ARBA00022960"/>
    </source>
</evidence>
<protein>
    <submittedName>
        <fullName evidence="7">Rod shape-determining protein RodA</fullName>
    </submittedName>
</protein>
<dbReference type="EMBL" id="CP035485">
    <property type="protein sequence ID" value="QDI91017.1"/>
    <property type="molecule type" value="Genomic_DNA"/>
</dbReference>
<keyword evidence="8" id="KW-1185">Reference proteome</keyword>
<evidence type="ECO:0000256" key="1">
    <source>
        <dbReference type="ARBA" id="ARBA00004141"/>
    </source>
</evidence>